<dbReference type="SUPFAM" id="SSF46785">
    <property type="entry name" value="Winged helix' DNA-binding domain"/>
    <property type="match status" value="1"/>
</dbReference>
<dbReference type="PROSITE" id="PS50956">
    <property type="entry name" value="HTH_ASNC_2"/>
    <property type="match status" value="1"/>
</dbReference>
<evidence type="ECO:0000256" key="1">
    <source>
        <dbReference type="ARBA" id="ARBA00023015"/>
    </source>
</evidence>
<keyword evidence="3" id="KW-0804">Transcription</keyword>
<evidence type="ECO:0000313" key="6">
    <source>
        <dbReference type="Proteomes" id="UP000198893"/>
    </source>
</evidence>
<gene>
    <name evidence="5" type="ORF">SAMN04490248_10430</name>
</gene>
<dbReference type="CDD" id="cd00090">
    <property type="entry name" value="HTH_ARSR"/>
    <property type="match status" value="1"/>
</dbReference>
<dbReference type="InterPro" id="IPR019888">
    <property type="entry name" value="Tscrpt_reg_AsnC-like"/>
</dbReference>
<dbReference type="PANTHER" id="PTHR30154">
    <property type="entry name" value="LEUCINE-RESPONSIVE REGULATORY PROTEIN"/>
    <property type="match status" value="1"/>
</dbReference>
<dbReference type="RefSeq" id="WP_093116002.1">
    <property type="nucleotide sequence ID" value="NZ_FODS01000004.1"/>
</dbReference>
<dbReference type="InterPro" id="IPR011008">
    <property type="entry name" value="Dimeric_a/b-barrel"/>
</dbReference>
<name>A0A1H8NVW9_9RHOB</name>
<dbReference type="InterPro" id="IPR019885">
    <property type="entry name" value="Tscrpt_reg_HTH_AsnC-type_CS"/>
</dbReference>
<dbReference type="Pfam" id="PF01037">
    <property type="entry name" value="AsnC_trans_reg"/>
    <property type="match status" value="1"/>
</dbReference>
<dbReference type="PROSITE" id="PS00519">
    <property type="entry name" value="HTH_ASNC_1"/>
    <property type="match status" value="1"/>
</dbReference>
<proteinExistence type="predicted"/>
<dbReference type="AlphaFoldDB" id="A0A1H8NVW9"/>
<sequence>MKLDSRDIAILQVLIDEGRIAKTALAEKVNLSPTPCWNRLRKMEEAGVISGYRAQVDLRRIAPHTSVFVAAELRDHTAPSFARFESAVQGIEEITGCWAVGGGYDYLMQVIAPDIDAFQRFMDGLLERDIGLARYFSYIVTKPVKGPASPPLAALVAAKD</sequence>
<evidence type="ECO:0000313" key="5">
    <source>
        <dbReference type="EMBL" id="SEO33796.1"/>
    </source>
</evidence>
<dbReference type="SUPFAM" id="SSF54909">
    <property type="entry name" value="Dimeric alpha+beta barrel"/>
    <property type="match status" value="1"/>
</dbReference>
<dbReference type="SMART" id="SM00344">
    <property type="entry name" value="HTH_ASNC"/>
    <property type="match status" value="1"/>
</dbReference>
<dbReference type="InterPro" id="IPR036390">
    <property type="entry name" value="WH_DNA-bd_sf"/>
</dbReference>
<keyword evidence="1" id="KW-0805">Transcription regulation</keyword>
<dbReference type="InterPro" id="IPR000485">
    <property type="entry name" value="AsnC-type_HTH_dom"/>
</dbReference>
<accession>A0A1H8NVW9</accession>
<dbReference type="Pfam" id="PF13412">
    <property type="entry name" value="HTH_24"/>
    <property type="match status" value="1"/>
</dbReference>
<evidence type="ECO:0000256" key="3">
    <source>
        <dbReference type="ARBA" id="ARBA00023163"/>
    </source>
</evidence>
<dbReference type="GO" id="GO:0043200">
    <property type="term" value="P:response to amino acid"/>
    <property type="evidence" value="ECO:0007669"/>
    <property type="project" value="TreeGrafter"/>
</dbReference>
<dbReference type="InterPro" id="IPR019887">
    <property type="entry name" value="Tscrpt_reg_AsnC/Lrp_C"/>
</dbReference>
<dbReference type="PANTHER" id="PTHR30154:SF34">
    <property type="entry name" value="TRANSCRIPTIONAL REGULATOR AZLB"/>
    <property type="match status" value="1"/>
</dbReference>
<organism evidence="5 6">
    <name type="scientific">Salinihabitans flavidus</name>
    <dbReference type="NCBI Taxonomy" id="569882"/>
    <lineage>
        <taxon>Bacteria</taxon>
        <taxon>Pseudomonadati</taxon>
        <taxon>Pseudomonadota</taxon>
        <taxon>Alphaproteobacteria</taxon>
        <taxon>Rhodobacterales</taxon>
        <taxon>Roseobacteraceae</taxon>
        <taxon>Salinihabitans</taxon>
    </lineage>
</organism>
<dbReference type="Gene3D" id="1.10.10.10">
    <property type="entry name" value="Winged helix-like DNA-binding domain superfamily/Winged helix DNA-binding domain"/>
    <property type="match status" value="1"/>
</dbReference>
<dbReference type="Gene3D" id="3.30.70.920">
    <property type="match status" value="1"/>
</dbReference>
<keyword evidence="6" id="KW-1185">Reference proteome</keyword>
<dbReference type="EMBL" id="FODS01000004">
    <property type="protein sequence ID" value="SEO33796.1"/>
    <property type="molecule type" value="Genomic_DNA"/>
</dbReference>
<reference evidence="5 6" key="1">
    <citation type="submission" date="2016-10" db="EMBL/GenBank/DDBJ databases">
        <authorList>
            <person name="de Groot N.N."/>
        </authorList>
    </citation>
    <scope>NUCLEOTIDE SEQUENCE [LARGE SCALE GENOMIC DNA]</scope>
    <source>
        <strain evidence="5 6">DSM 27842</strain>
    </source>
</reference>
<dbReference type="PRINTS" id="PR00033">
    <property type="entry name" value="HTHASNC"/>
</dbReference>
<dbReference type="OrthoDB" id="9803143at2"/>
<dbReference type="Proteomes" id="UP000198893">
    <property type="component" value="Unassembled WGS sequence"/>
</dbReference>
<keyword evidence="2" id="KW-0238">DNA-binding</keyword>
<dbReference type="STRING" id="569882.SAMN04490248_10430"/>
<dbReference type="InterPro" id="IPR036388">
    <property type="entry name" value="WH-like_DNA-bd_sf"/>
</dbReference>
<feature type="domain" description="HTH asnC-type" evidence="4">
    <location>
        <begin position="3"/>
        <end position="64"/>
    </location>
</feature>
<dbReference type="InterPro" id="IPR011991">
    <property type="entry name" value="ArsR-like_HTH"/>
</dbReference>
<evidence type="ECO:0000256" key="2">
    <source>
        <dbReference type="ARBA" id="ARBA00023125"/>
    </source>
</evidence>
<dbReference type="GO" id="GO:0043565">
    <property type="term" value="F:sequence-specific DNA binding"/>
    <property type="evidence" value="ECO:0007669"/>
    <property type="project" value="InterPro"/>
</dbReference>
<protein>
    <submittedName>
        <fullName evidence="5">Transcriptional regulator, AsnC family</fullName>
    </submittedName>
</protein>
<dbReference type="GO" id="GO:0005829">
    <property type="term" value="C:cytosol"/>
    <property type="evidence" value="ECO:0007669"/>
    <property type="project" value="TreeGrafter"/>
</dbReference>
<evidence type="ECO:0000259" key="4">
    <source>
        <dbReference type="PROSITE" id="PS50956"/>
    </source>
</evidence>
<dbReference type="GO" id="GO:0006355">
    <property type="term" value="P:regulation of DNA-templated transcription"/>
    <property type="evidence" value="ECO:0007669"/>
    <property type="project" value="UniProtKB-ARBA"/>
</dbReference>